<evidence type="ECO:0000256" key="7">
    <source>
        <dbReference type="ARBA" id="ARBA00022840"/>
    </source>
</evidence>
<dbReference type="InterPro" id="IPR014746">
    <property type="entry name" value="Gln_synth/guanido_kin_cat_dom"/>
</dbReference>
<dbReference type="EMBL" id="JNOM01000004">
    <property type="protein sequence ID" value="KNG91287.1"/>
    <property type="molecule type" value="Genomic_DNA"/>
</dbReference>
<dbReference type="GO" id="GO:0004357">
    <property type="term" value="F:glutamate-cysteine ligase activity"/>
    <property type="evidence" value="ECO:0007669"/>
    <property type="project" value="UniProtKB-UniRule"/>
</dbReference>
<dbReference type="GO" id="GO:0005524">
    <property type="term" value="F:ATP binding"/>
    <property type="evidence" value="ECO:0007669"/>
    <property type="project" value="UniProtKB-UniRule"/>
</dbReference>
<evidence type="ECO:0000313" key="12">
    <source>
        <dbReference type="Proteomes" id="UP000037505"/>
    </source>
</evidence>
<dbReference type="GO" id="GO:0006750">
    <property type="term" value="P:glutathione biosynthetic process"/>
    <property type="evidence" value="ECO:0007669"/>
    <property type="project" value="UniProtKB-UniRule"/>
</dbReference>
<organism evidence="11 12">
    <name type="scientific">Aspergillus nomiae NRRL (strain ATCC 15546 / NRRL 13137 / CBS 260.88 / M93)</name>
    <dbReference type="NCBI Taxonomy" id="1509407"/>
    <lineage>
        <taxon>Eukaryota</taxon>
        <taxon>Fungi</taxon>
        <taxon>Dikarya</taxon>
        <taxon>Ascomycota</taxon>
        <taxon>Pezizomycotina</taxon>
        <taxon>Eurotiomycetes</taxon>
        <taxon>Eurotiomycetidae</taxon>
        <taxon>Eurotiales</taxon>
        <taxon>Aspergillaceae</taxon>
        <taxon>Aspergillus</taxon>
        <taxon>Aspergillus subgen. Circumdati</taxon>
    </lineage>
</organism>
<dbReference type="Gene3D" id="3.30.590.50">
    <property type="match status" value="2"/>
</dbReference>
<dbReference type="Proteomes" id="UP000037505">
    <property type="component" value="Unassembled WGS sequence"/>
</dbReference>
<comment type="catalytic activity">
    <reaction evidence="10">
        <text>L-cysteine + L-glutamate + ATP = gamma-L-glutamyl-L-cysteine + ADP + phosphate + H(+)</text>
        <dbReference type="Rhea" id="RHEA:13285"/>
        <dbReference type="ChEBI" id="CHEBI:15378"/>
        <dbReference type="ChEBI" id="CHEBI:29985"/>
        <dbReference type="ChEBI" id="CHEBI:30616"/>
        <dbReference type="ChEBI" id="CHEBI:35235"/>
        <dbReference type="ChEBI" id="CHEBI:43474"/>
        <dbReference type="ChEBI" id="CHEBI:58173"/>
        <dbReference type="ChEBI" id="CHEBI:456216"/>
        <dbReference type="EC" id="6.3.2.2"/>
    </reaction>
</comment>
<keyword evidence="7 10" id="KW-0067">ATP-binding</keyword>
<comment type="pathway">
    <text evidence="1 10">Sulfur metabolism; glutathione biosynthesis; glutathione from L-cysteine and L-glutamate: step 1/2.</text>
</comment>
<reference evidence="11 12" key="1">
    <citation type="submission" date="2014-06" db="EMBL/GenBank/DDBJ databases">
        <title>The Genome of the Aflatoxigenic Filamentous Fungus Aspergillus nomius.</title>
        <authorList>
            <person name="Moore M.G."/>
            <person name="Shannon B.M."/>
            <person name="Brian M.M."/>
        </authorList>
    </citation>
    <scope>NUCLEOTIDE SEQUENCE [LARGE SCALE GENOMIC DNA]</scope>
    <source>
        <strain evidence="11 12">NRRL 13137</strain>
    </source>
</reference>
<dbReference type="Gene3D" id="1.10.8.960">
    <property type="match status" value="1"/>
</dbReference>
<dbReference type="PANTHER" id="PTHR11164">
    <property type="entry name" value="GLUTAMATE CYSTEINE LIGASE"/>
    <property type="match status" value="1"/>
</dbReference>
<dbReference type="GeneID" id="26802184"/>
<evidence type="ECO:0000256" key="1">
    <source>
        <dbReference type="ARBA" id="ARBA00005006"/>
    </source>
</evidence>
<comment type="caution">
    <text evidence="11">The sequence shown here is derived from an EMBL/GenBank/DDBJ whole genome shotgun (WGS) entry which is preliminary data.</text>
</comment>
<gene>
    <name evidence="11" type="ORF">ANOM_000380</name>
</gene>
<dbReference type="OrthoDB" id="7939818at2759"/>
<keyword evidence="4 10" id="KW-0436">Ligase</keyword>
<evidence type="ECO:0000256" key="4">
    <source>
        <dbReference type="ARBA" id="ARBA00022598"/>
    </source>
</evidence>
<dbReference type="EC" id="6.3.2.2" evidence="3 10"/>
<evidence type="ECO:0000256" key="5">
    <source>
        <dbReference type="ARBA" id="ARBA00022684"/>
    </source>
</evidence>
<dbReference type="InterPro" id="IPR004308">
    <property type="entry name" value="GCS"/>
</dbReference>
<dbReference type="SUPFAM" id="SSF55931">
    <property type="entry name" value="Glutamine synthetase/guanido kinase"/>
    <property type="match status" value="1"/>
</dbReference>
<dbReference type="Pfam" id="PF03074">
    <property type="entry name" value="GCS"/>
    <property type="match status" value="1"/>
</dbReference>
<sequence>MGRAWVGRAPLSPEELQKIGPQARKWAAEQILNVWRRGKDIDNPRALWGDELEYVMVEFDPSQSRATAVLDQENVLHRWNDQVSSTLGESPEYEAMDLQPEWQNFSIESTPSKPYTDETRDLLNVEKNMKRRRALIRDLLGPTQYPLTIASFPRLGTKGQFTTPHYDTLQSDVHHRMVPPQVVAPGLRYSYINQQVLGRRKRPVGLHVPIYRDCNTPRPFLDEDCLAEGALFGKDSVYLEGQAFGGACCALQTTVQAANERDARWLHDQLVILGPTMLALTAATPIYKGYLVNTDSRWDYLTASFDIRTQEEEFKFLETSKPCCSSPLTRWSSNRVYLSHERPTDISNACGQVQMDEPAKRQLLDGGMDESIASYFSNLLWHDPLCLNQDAIELSSPETTHMFEKFQHGVWKHVHLKMPEASTGAGWRIEFRPMEVQLKDSENAAFAVFMFLLSKAIMAYRLNFYIPIELVTESMQLAQKLDAVTKERIWFRRRDWAPGGLNSVQCNPQHGCSQSQMEDTYALMTIDEIINGEHSTLPARFPGLVPIVRSYLLERDLLPNEEAKLMQYLNLISCRASGTLPTPARWMRDFVAEHDDYQQDSVVSEKICYDMLREIVNMNEAD</sequence>
<proteinExistence type="inferred from homology"/>
<evidence type="ECO:0000313" key="11">
    <source>
        <dbReference type="EMBL" id="KNG91287.1"/>
    </source>
</evidence>
<protein>
    <recommendedName>
        <fullName evidence="3 10">Glutamate--cysteine ligase</fullName>
        <ecNumber evidence="3 10">6.3.2.2</ecNumber>
    </recommendedName>
    <alternativeName>
        <fullName evidence="9 10">Gamma-ECS</fullName>
    </alternativeName>
    <alternativeName>
        <fullName evidence="8 10">Gamma-glutamylcysteine synthetase</fullName>
    </alternativeName>
</protein>
<keyword evidence="12" id="KW-1185">Reference proteome</keyword>
<evidence type="ECO:0000256" key="6">
    <source>
        <dbReference type="ARBA" id="ARBA00022741"/>
    </source>
</evidence>
<keyword evidence="5 10" id="KW-0317">Glutathione biosynthesis</keyword>
<evidence type="ECO:0000256" key="3">
    <source>
        <dbReference type="ARBA" id="ARBA00012220"/>
    </source>
</evidence>
<name>A0A0L1JHV2_ASPN3</name>
<evidence type="ECO:0000256" key="8">
    <source>
        <dbReference type="ARBA" id="ARBA00030585"/>
    </source>
</evidence>
<dbReference type="STRING" id="1509407.A0A0L1JHV2"/>
<dbReference type="AlphaFoldDB" id="A0A0L1JHV2"/>
<keyword evidence="6 10" id="KW-0547">Nucleotide-binding</keyword>
<evidence type="ECO:0000256" key="2">
    <source>
        <dbReference type="ARBA" id="ARBA00008100"/>
    </source>
</evidence>
<accession>A0A0L1JHV2</accession>
<dbReference type="UniPathway" id="UPA00142">
    <property type="reaction ID" value="UER00209"/>
</dbReference>
<evidence type="ECO:0000256" key="9">
    <source>
        <dbReference type="ARBA" id="ARBA00032122"/>
    </source>
</evidence>
<dbReference type="PANTHER" id="PTHR11164:SF0">
    <property type="entry name" value="GLUTAMATE--CYSTEINE LIGASE CATALYTIC SUBUNIT"/>
    <property type="match status" value="1"/>
</dbReference>
<comment type="similarity">
    <text evidence="2 10">Belongs to the glutamate--cysteine ligase type 3 family.</text>
</comment>
<evidence type="ECO:0000256" key="10">
    <source>
        <dbReference type="RuleBase" id="RU367135"/>
    </source>
</evidence>
<dbReference type="RefSeq" id="XP_015412210.1">
    <property type="nucleotide sequence ID" value="XM_015545638.1"/>
</dbReference>